<dbReference type="GO" id="GO:0004174">
    <property type="term" value="F:electron-transferring-flavoprotein dehydrogenase activity"/>
    <property type="evidence" value="ECO:0007669"/>
    <property type="project" value="UniProtKB-UniRule"/>
</dbReference>
<feature type="domain" description="ETF-QO/FixC ubiquinone-binding" evidence="6">
    <location>
        <begin position="108"/>
        <end position="147"/>
    </location>
</feature>
<evidence type="ECO:0000313" key="8">
    <source>
        <dbReference type="Proteomes" id="UP000565155"/>
    </source>
</evidence>
<dbReference type="PANTHER" id="PTHR10617:SF107">
    <property type="entry name" value="ELECTRON TRANSFER FLAVOPROTEIN-UBIQUINONE OXIDOREDUCTASE, MITOCHONDRIAL"/>
    <property type="match status" value="1"/>
</dbReference>
<dbReference type="InterPro" id="IPR049398">
    <property type="entry name" value="ETF-QO/FixC_UQ-bd"/>
</dbReference>
<comment type="cofactor">
    <cofactor evidence="1 5">
        <name>FAD</name>
        <dbReference type="ChEBI" id="CHEBI:57692"/>
    </cofactor>
</comment>
<comment type="catalytic activity">
    <reaction evidence="5">
        <text>a ubiquinone + reduced [electron-transfer flavoprotein] = a ubiquinol + oxidized [electron-transfer flavoprotein] + H(+)</text>
        <dbReference type="Rhea" id="RHEA:24052"/>
        <dbReference type="Rhea" id="RHEA-COMP:9565"/>
        <dbReference type="Rhea" id="RHEA-COMP:9566"/>
        <dbReference type="Rhea" id="RHEA-COMP:10685"/>
        <dbReference type="Rhea" id="RHEA-COMP:10686"/>
        <dbReference type="ChEBI" id="CHEBI:15378"/>
        <dbReference type="ChEBI" id="CHEBI:16389"/>
        <dbReference type="ChEBI" id="CHEBI:17976"/>
        <dbReference type="ChEBI" id="CHEBI:57692"/>
        <dbReference type="ChEBI" id="CHEBI:58307"/>
        <dbReference type="EC" id="1.5.5.1"/>
    </reaction>
</comment>
<dbReference type="EC" id="1.5.5.1" evidence="5"/>
<proteinExistence type="predicted"/>
<keyword evidence="3 5" id="KW-0274">FAD</keyword>
<comment type="cofactor">
    <cofactor evidence="5">
        <name>[4Fe-4S] cluster</name>
        <dbReference type="ChEBI" id="CHEBI:49883"/>
    </cofactor>
    <text evidence="5">Binds 1 [4Fe-4S] cluster.</text>
</comment>
<dbReference type="Pfam" id="PF21162">
    <property type="entry name" value="ETFQO_UQ-bd"/>
    <property type="match status" value="1"/>
</dbReference>
<dbReference type="AlphaFoldDB" id="A0A7Y0R346"/>
<sequence>PMHNDESNHVVSLANLCRWLATQAEQLDVEVFPGFAAASINYDESGAVTGITTSDMGLDKNGQEKANFEPGIELKAKYTLFAEGCRGHLGKELIRHFDLDAGKQPQHYALGLKEIWELPADAKDFTGNVIHSAGWPLSETNTTGGGF</sequence>
<keyword evidence="5" id="KW-0408">Iron</keyword>
<dbReference type="PANTHER" id="PTHR10617">
    <property type="entry name" value="ELECTRON TRANSFER FLAVOPROTEIN-UBIQUINONE OXIDOREDUCTASE"/>
    <property type="match status" value="1"/>
</dbReference>
<gene>
    <name evidence="7" type="ORF">HKB35_29995</name>
</gene>
<dbReference type="SUPFAM" id="SSF51905">
    <property type="entry name" value="FAD/NAD(P)-binding domain"/>
    <property type="match status" value="1"/>
</dbReference>
<feature type="non-terminal residue" evidence="7">
    <location>
        <position position="147"/>
    </location>
</feature>
<feature type="non-terminal residue" evidence="7">
    <location>
        <position position="1"/>
    </location>
</feature>
<dbReference type="EMBL" id="JABCMA010001100">
    <property type="protein sequence ID" value="NMR77814.1"/>
    <property type="molecule type" value="Genomic_DNA"/>
</dbReference>
<evidence type="ECO:0000259" key="6">
    <source>
        <dbReference type="Pfam" id="PF21162"/>
    </source>
</evidence>
<evidence type="ECO:0000256" key="2">
    <source>
        <dbReference type="ARBA" id="ARBA00022630"/>
    </source>
</evidence>
<evidence type="ECO:0000313" key="7">
    <source>
        <dbReference type="EMBL" id="NMR77814.1"/>
    </source>
</evidence>
<keyword evidence="5" id="KW-0249">Electron transport</keyword>
<evidence type="ECO:0000256" key="3">
    <source>
        <dbReference type="ARBA" id="ARBA00022827"/>
    </source>
</evidence>
<keyword evidence="5" id="KW-0479">Metal-binding</keyword>
<protein>
    <recommendedName>
        <fullName evidence="5">Electron transfer flavoprotein-ubiquinone oxidoreductase</fullName>
        <shortName evidence="5">ETF-QO</shortName>
        <ecNumber evidence="5">1.5.5.1</ecNumber>
    </recommendedName>
</protein>
<evidence type="ECO:0000256" key="5">
    <source>
        <dbReference type="RuleBase" id="RU366068"/>
    </source>
</evidence>
<dbReference type="InterPro" id="IPR036188">
    <property type="entry name" value="FAD/NAD-bd_sf"/>
</dbReference>
<keyword evidence="4 5" id="KW-0560">Oxidoreductase</keyword>
<dbReference type="Gene3D" id="3.50.50.60">
    <property type="entry name" value="FAD/NAD(P)-binding domain"/>
    <property type="match status" value="1"/>
</dbReference>
<dbReference type="RefSeq" id="WP_428843786.1">
    <property type="nucleotide sequence ID" value="NZ_JABCMA010001100.1"/>
</dbReference>
<dbReference type="InterPro" id="IPR040156">
    <property type="entry name" value="ETF-QO"/>
</dbReference>
<accession>A0A7Y0R346</accession>
<keyword evidence="5 7" id="KW-0830">Ubiquinone</keyword>
<keyword evidence="2 5" id="KW-0285">Flavoprotein</keyword>
<name>A0A7Y0R346_VIBAL</name>
<evidence type="ECO:0000256" key="4">
    <source>
        <dbReference type="ARBA" id="ARBA00023002"/>
    </source>
</evidence>
<dbReference type="GO" id="GO:0046872">
    <property type="term" value="F:metal ion binding"/>
    <property type="evidence" value="ECO:0007669"/>
    <property type="project" value="UniProtKB-KW"/>
</dbReference>
<organism evidence="7 8">
    <name type="scientific">Vibrio alginolyticus</name>
    <dbReference type="NCBI Taxonomy" id="663"/>
    <lineage>
        <taxon>Bacteria</taxon>
        <taxon>Pseudomonadati</taxon>
        <taxon>Pseudomonadota</taxon>
        <taxon>Gammaproteobacteria</taxon>
        <taxon>Vibrionales</taxon>
        <taxon>Vibrionaceae</taxon>
        <taxon>Vibrio</taxon>
    </lineage>
</organism>
<reference evidence="7 8" key="1">
    <citation type="submission" date="2020-04" db="EMBL/GenBank/DDBJ databases">
        <title>Whole-genome sequencing of Vibrio spp. from China reveals different genetic environments of blaCTX-M-14 among diverse lineages.</title>
        <authorList>
            <person name="Zheng Z."/>
            <person name="Ye L."/>
            <person name="Chen S."/>
        </authorList>
    </citation>
    <scope>NUCLEOTIDE SEQUENCE [LARGE SCALE GENOMIC DNA]</scope>
    <source>
        <strain evidence="7 8">Vb1636</strain>
    </source>
</reference>
<comment type="function">
    <text evidence="5">Accepts electrons from ETF and reduces ubiquinone.</text>
</comment>
<keyword evidence="5" id="KW-0813">Transport</keyword>
<evidence type="ECO:0000256" key="1">
    <source>
        <dbReference type="ARBA" id="ARBA00001974"/>
    </source>
</evidence>
<dbReference type="GO" id="GO:0051539">
    <property type="term" value="F:4 iron, 4 sulfur cluster binding"/>
    <property type="evidence" value="ECO:0007669"/>
    <property type="project" value="UniProtKB-UniRule"/>
</dbReference>
<comment type="caution">
    <text evidence="7">The sequence shown here is derived from an EMBL/GenBank/DDBJ whole genome shotgun (WGS) entry which is preliminary data.</text>
</comment>
<dbReference type="Proteomes" id="UP000565155">
    <property type="component" value="Unassembled WGS sequence"/>
</dbReference>
<keyword evidence="5" id="KW-0411">Iron-sulfur</keyword>